<feature type="compositionally biased region" description="Polar residues" evidence="10">
    <location>
        <begin position="1"/>
        <end position="14"/>
    </location>
</feature>
<dbReference type="InterPro" id="IPR003656">
    <property type="entry name" value="Znf_BED"/>
</dbReference>
<dbReference type="EMBL" id="JAACNO010002339">
    <property type="protein sequence ID" value="KAF4134093.1"/>
    <property type="molecule type" value="Genomic_DNA"/>
</dbReference>
<evidence type="ECO:0000313" key="13">
    <source>
        <dbReference type="EMBL" id="KAF4134093.1"/>
    </source>
</evidence>
<protein>
    <submittedName>
        <fullName evidence="12">HAT family C-terminal dimerization region</fullName>
    </submittedName>
</protein>
<gene>
    <name evidence="12" type="ORF">GN244_ATG03793</name>
    <name evidence="13" type="ORF">GN958_ATG16775</name>
</gene>
<reference evidence="12" key="1">
    <citation type="submission" date="2020-04" db="EMBL/GenBank/DDBJ databases">
        <title>Hybrid Assembly of Korean Phytophthora infestans isolates.</title>
        <authorList>
            <person name="Prokchorchik M."/>
            <person name="Lee Y."/>
            <person name="Seo J."/>
            <person name="Cho J.-H."/>
            <person name="Park Y.-E."/>
            <person name="Jang D.-C."/>
            <person name="Im J.-S."/>
            <person name="Choi J.-G."/>
            <person name="Park H.-J."/>
            <person name="Lee G.-B."/>
            <person name="Lee Y.-G."/>
            <person name="Hong S.-Y."/>
            <person name="Cho K."/>
            <person name="Sohn K.H."/>
        </authorList>
    </citation>
    <scope>NUCLEOTIDE SEQUENCE</scope>
    <source>
        <strain evidence="12">KR_1_A1</strain>
        <strain evidence="13">KR_2_A2</strain>
    </source>
</reference>
<keyword evidence="5" id="KW-0805">Transcription regulation</keyword>
<dbReference type="GO" id="GO:0005634">
    <property type="term" value="C:nucleus"/>
    <property type="evidence" value="ECO:0007669"/>
    <property type="project" value="UniProtKB-SubCell"/>
</dbReference>
<keyword evidence="7" id="KW-0804">Transcription</keyword>
<dbReference type="PANTHER" id="PTHR46481">
    <property type="entry name" value="ZINC FINGER BED DOMAIN-CONTAINING PROTEIN 4"/>
    <property type="match status" value="1"/>
</dbReference>
<proteinExistence type="predicted"/>
<dbReference type="InterPro" id="IPR012337">
    <property type="entry name" value="RNaseH-like_sf"/>
</dbReference>
<accession>A0A833TCX3</accession>
<dbReference type="Proteomes" id="UP000602510">
    <property type="component" value="Unassembled WGS sequence"/>
</dbReference>
<feature type="region of interest" description="Disordered" evidence="10">
    <location>
        <begin position="94"/>
        <end position="130"/>
    </location>
</feature>
<dbReference type="GO" id="GO:0008270">
    <property type="term" value="F:zinc ion binding"/>
    <property type="evidence" value="ECO:0007669"/>
    <property type="project" value="UniProtKB-KW"/>
</dbReference>
<keyword evidence="4" id="KW-0862">Zinc</keyword>
<keyword evidence="6" id="KW-0238">DNA-binding</keyword>
<feature type="domain" description="BED-type" evidence="11">
    <location>
        <begin position="45"/>
        <end position="97"/>
    </location>
</feature>
<keyword evidence="2" id="KW-0479">Metal-binding</keyword>
<comment type="subcellular location">
    <subcellularLocation>
        <location evidence="1">Nucleus</location>
    </subcellularLocation>
</comment>
<evidence type="ECO:0000256" key="1">
    <source>
        <dbReference type="ARBA" id="ARBA00004123"/>
    </source>
</evidence>
<dbReference type="Pfam" id="PF05699">
    <property type="entry name" value="Dimer_Tnp_hAT"/>
    <property type="match status" value="1"/>
</dbReference>
<dbReference type="Proteomes" id="UP000704712">
    <property type="component" value="Unassembled WGS sequence"/>
</dbReference>
<evidence type="ECO:0000256" key="8">
    <source>
        <dbReference type="ARBA" id="ARBA00023242"/>
    </source>
</evidence>
<dbReference type="GO" id="GO:0003677">
    <property type="term" value="F:DNA binding"/>
    <property type="evidence" value="ECO:0007669"/>
    <property type="project" value="UniProtKB-KW"/>
</dbReference>
<evidence type="ECO:0000256" key="4">
    <source>
        <dbReference type="ARBA" id="ARBA00022833"/>
    </source>
</evidence>
<dbReference type="PANTHER" id="PTHR46481:SF10">
    <property type="entry name" value="ZINC FINGER BED DOMAIN-CONTAINING PROTEIN 39"/>
    <property type="match status" value="1"/>
</dbReference>
<keyword evidence="8" id="KW-0539">Nucleus</keyword>
<evidence type="ECO:0000256" key="7">
    <source>
        <dbReference type="ARBA" id="ARBA00023163"/>
    </source>
</evidence>
<keyword evidence="14" id="KW-1185">Reference proteome</keyword>
<dbReference type="SUPFAM" id="SSF53098">
    <property type="entry name" value="Ribonuclease H-like"/>
    <property type="match status" value="1"/>
</dbReference>
<dbReference type="GO" id="GO:0046983">
    <property type="term" value="F:protein dimerization activity"/>
    <property type="evidence" value="ECO:0007669"/>
    <property type="project" value="InterPro"/>
</dbReference>
<dbReference type="InterPro" id="IPR008906">
    <property type="entry name" value="HATC_C_dom"/>
</dbReference>
<evidence type="ECO:0000256" key="2">
    <source>
        <dbReference type="ARBA" id="ARBA00022723"/>
    </source>
</evidence>
<dbReference type="EMBL" id="WSZM01000079">
    <property type="protein sequence ID" value="KAF4043920.1"/>
    <property type="molecule type" value="Genomic_DNA"/>
</dbReference>
<evidence type="ECO:0000256" key="5">
    <source>
        <dbReference type="ARBA" id="ARBA00023015"/>
    </source>
</evidence>
<evidence type="ECO:0000256" key="10">
    <source>
        <dbReference type="SAM" id="MobiDB-lite"/>
    </source>
</evidence>
<evidence type="ECO:0000313" key="14">
    <source>
        <dbReference type="Proteomes" id="UP000602510"/>
    </source>
</evidence>
<evidence type="ECO:0000256" key="3">
    <source>
        <dbReference type="ARBA" id="ARBA00022771"/>
    </source>
</evidence>
<evidence type="ECO:0000256" key="6">
    <source>
        <dbReference type="ARBA" id="ARBA00023125"/>
    </source>
</evidence>
<evidence type="ECO:0000259" key="11">
    <source>
        <dbReference type="PROSITE" id="PS50808"/>
    </source>
</evidence>
<dbReference type="InterPro" id="IPR052035">
    <property type="entry name" value="ZnF_BED_domain_contain"/>
</dbReference>
<sequence length="634" mass="70316">MASETQPPSTSVGQFTVADESGLPASSPAPAVLEPPTKKRRGAGRKRDPVWDFTTVFEDKRVVCNRCGALIHRYGVAKVERVRAHFERKCPGVHSQTATPLQRGNEATGTTKAEQSLVGTELKEPRLSSGNSYGNKSGAFKRKFAYWLYATGQSFEDVQNELLLNALRMLRTDATLPSKHELENELLNLEFIASKSKVTKALSGKKCCLTVENWVGTGGCGVTTYGATCEGASYYLDSKTAASQESGAELTADEVEAVLTKEKKADFCGIVTPTTSALSKPTRDRIQKKHPRCAFFHGCVCNALTLLLDDVSSILPWLKKLQMSVADVMEMFHGNLRLQTLVSALASPSETIQTVEFPDSSSTCASLEDLLKHEKVLYAIVARRDFVDASVSTEQEKLKRVQDFVLGETFVQDLANALAVLRPLQQQLKHFQEDRPPLSQVFPNFVELLTIYSSMEWVSKKEKALITSCVTERFNAIYGDSHGVAYTLDPVYLGEALDERKKQEVESFIVRFCEREGHTVDILTQLQMYKAMVTELKETNLAYWQLLHSGAVTPHDFWVERRGQFPYLHQLAIAVFGLPASSASPSPSFGVQCFTVQSRFKRILEPEQLQKLTHVYCNSKGGASDPLMSLAQNI</sequence>
<feature type="region of interest" description="Disordered" evidence="10">
    <location>
        <begin position="1"/>
        <end position="46"/>
    </location>
</feature>
<feature type="compositionally biased region" description="Polar residues" evidence="10">
    <location>
        <begin position="94"/>
        <end position="118"/>
    </location>
</feature>
<evidence type="ECO:0000313" key="12">
    <source>
        <dbReference type="EMBL" id="KAF4043920.1"/>
    </source>
</evidence>
<evidence type="ECO:0000256" key="9">
    <source>
        <dbReference type="PROSITE-ProRule" id="PRU00027"/>
    </source>
</evidence>
<organism evidence="12 14">
    <name type="scientific">Phytophthora infestans</name>
    <name type="common">Potato late blight agent</name>
    <name type="synonym">Botrytis infestans</name>
    <dbReference type="NCBI Taxonomy" id="4787"/>
    <lineage>
        <taxon>Eukaryota</taxon>
        <taxon>Sar</taxon>
        <taxon>Stramenopiles</taxon>
        <taxon>Oomycota</taxon>
        <taxon>Peronosporomycetes</taxon>
        <taxon>Peronosporales</taxon>
        <taxon>Peronosporaceae</taxon>
        <taxon>Phytophthora</taxon>
    </lineage>
</organism>
<dbReference type="AlphaFoldDB" id="A0A833TCX3"/>
<name>A0A833TCX3_PHYIN</name>
<dbReference type="PROSITE" id="PS50808">
    <property type="entry name" value="ZF_BED"/>
    <property type="match status" value="1"/>
</dbReference>
<keyword evidence="3 9" id="KW-0863">Zinc-finger</keyword>
<comment type="caution">
    <text evidence="12">The sequence shown here is derived from an EMBL/GenBank/DDBJ whole genome shotgun (WGS) entry which is preliminary data.</text>
</comment>